<evidence type="ECO:0000256" key="1">
    <source>
        <dbReference type="ARBA" id="ARBA00008535"/>
    </source>
</evidence>
<dbReference type="PANTHER" id="PTHR10903:SF188">
    <property type="entry name" value="GTPASE IMAP FAMILY MEMBER 2-LIKE-RELATED"/>
    <property type="match status" value="1"/>
</dbReference>
<evidence type="ECO:0000256" key="2">
    <source>
        <dbReference type="ARBA" id="ARBA00022741"/>
    </source>
</evidence>
<dbReference type="InterPro" id="IPR006703">
    <property type="entry name" value="G_AIG1"/>
</dbReference>
<dbReference type="Proteomes" id="UP000677228">
    <property type="component" value="Unassembled WGS sequence"/>
</dbReference>
<evidence type="ECO:0000259" key="4">
    <source>
        <dbReference type="PROSITE" id="PS51720"/>
    </source>
</evidence>
<dbReference type="Proteomes" id="UP000682733">
    <property type="component" value="Unassembled WGS sequence"/>
</dbReference>
<dbReference type="SUPFAM" id="SSF52540">
    <property type="entry name" value="P-loop containing nucleoside triphosphate hydrolases"/>
    <property type="match status" value="1"/>
</dbReference>
<gene>
    <name evidence="5" type="ORF">GPM918_LOCUS26212</name>
    <name evidence="6" type="ORF">OVA965_LOCUS30620</name>
    <name evidence="7" type="ORF">SRO942_LOCUS26321</name>
    <name evidence="8" type="ORF">TMI583_LOCUS31428</name>
</gene>
<dbReference type="Proteomes" id="UP000681722">
    <property type="component" value="Unassembled WGS sequence"/>
</dbReference>
<keyword evidence="9" id="KW-1185">Reference proteome</keyword>
<dbReference type="EMBL" id="CAJOBA010044012">
    <property type="protein sequence ID" value="CAF4158045.1"/>
    <property type="molecule type" value="Genomic_DNA"/>
</dbReference>
<proteinExistence type="inferred from homology"/>
<dbReference type="GO" id="GO:0005525">
    <property type="term" value="F:GTP binding"/>
    <property type="evidence" value="ECO:0007669"/>
    <property type="project" value="UniProtKB-KW"/>
</dbReference>
<evidence type="ECO:0000313" key="5">
    <source>
        <dbReference type="EMBL" id="CAF1252757.1"/>
    </source>
</evidence>
<dbReference type="InterPro" id="IPR045058">
    <property type="entry name" value="GIMA/IAN/Toc"/>
</dbReference>
<organism evidence="5 9">
    <name type="scientific">Didymodactylos carnosus</name>
    <dbReference type="NCBI Taxonomy" id="1234261"/>
    <lineage>
        <taxon>Eukaryota</taxon>
        <taxon>Metazoa</taxon>
        <taxon>Spiralia</taxon>
        <taxon>Gnathifera</taxon>
        <taxon>Rotifera</taxon>
        <taxon>Eurotatoria</taxon>
        <taxon>Bdelloidea</taxon>
        <taxon>Philodinida</taxon>
        <taxon>Philodinidae</taxon>
        <taxon>Didymodactylos</taxon>
    </lineage>
</organism>
<dbReference type="PANTHER" id="PTHR10903">
    <property type="entry name" value="GTPASE, IMAP FAMILY MEMBER-RELATED"/>
    <property type="match status" value="1"/>
</dbReference>
<sequence>MDWFISEATTKSVTEECAVGIRNFHGTELLIVDTPGLFDTNMEKKKCYREISKCLQVILPGPHAFLIVISCNRFTEEEQAAVQWIKDKFGERALSYCIVVLTRVQELIRSCGGRYFGVNNFAEPERKNEYVNNMLQMIAEMRTANGSKVFTNNMIRLMTAAVRRRSQEAHAEMVQPNGTINEIPAVTEAVVNYYQQGQ</sequence>
<feature type="domain" description="AIG1-type G" evidence="4">
    <location>
        <begin position="1"/>
        <end position="198"/>
    </location>
</feature>
<dbReference type="Pfam" id="PF04548">
    <property type="entry name" value="AIG1"/>
    <property type="match status" value="1"/>
</dbReference>
<keyword evidence="3" id="KW-0342">GTP-binding</keyword>
<comment type="similarity">
    <text evidence="1">Belongs to the TRAFAC class TrmE-Era-EngA-EngB-Septin-like GTPase superfamily. AIG1/Toc34/Toc159-like paraseptin GTPase family. IAN subfamily.</text>
</comment>
<evidence type="ECO:0000313" key="9">
    <source>
        <dbReference type="Proteomes" id="UP000663829"/>
    </source>
</evidence>
<reference evidence="5" key="1">
    <citation type="submission" date="2021-02" db="EMBL/GenBank/DDBJ databases">
        <authorList>
            <person name="Nowell W R."/>
        </authorList>
    </citation>
    <scope>NUCLEOTIDE SEQUENCE</scope>
</reference>
<dbReference type="EMBL" id="CAJNOQ010010471">
    <property type="protein sequence ID" value="CAF1252757.1"/>
    <property type="molecule type" value="Genomic_DNA"/>
</dbReference>
<evidence type="ECO:0000256" key="3">
    <source>
        <dbReference type="ARBA" id="ARBA00023134"/>
    </source>
</evidence>
<evidence type="ECO:0000313" key="6">
    <source>
        <dbReference type="EMBL" id="CAF1347097.1"/>
    </source>
</evidence>
<evidence type="ECO:0000313" key="8">
    <source>
        <dbReference type="EMBL" id="CAF4158045.1"/>
    </source>
</evidence>
<dbReference type="Gene3D" id="3.40.50.300">
    <property type="entry name" value="P-loop containing nucleotide triphosphate hydrolases"/>
    <property type="match status" value="1"/>
</dbReference>
<dbReference type="PROSITE" id="PS51720">
    <property type="entry name" value="G_AIG1"/>
    <property type="match status" value="1"/>
</dbReference>
<dbReference type="EMBL" id="CAJNOK010022377">
    <property type="protein sequence ID" value="CAF1347097.1"/>
    <property type="molecule type" value="Genomic_DNA"/>
</dbReference>
<dbReference type="InterPro" id="IPR027417">
    <property type="entry name" value="P-loop_NTPase"/>
</dbReference>
<dbReference type="OrthoDB" id="8954335at2759"/>
<accession>A0A815A5P1</accession>
<dbReference type="EMBL" id="CAJOBC010015247">
    <property type="protein sequence ID" value="CAF4023142.1"/>
    <property type="molecule type" value="Genomic_DNA"/>
</dbReference>
<evidence type="ECO:0000313" key="7">
    <source>
        <dbReference type="EMBL" id="CAF4023142.1"/>
    </source>
</evidence>
<dbReference type="Proteomes" id="UP000663829">
    <property type="component" value="Unassembled WGS sequence"/>
</dbReference>
<keyword evidence="2" id="KW-0547">Nucleotide-binding</keyword>
<name>A0A815A5P1_9BILA</name>
<protein>
    <recommendedName>
        <fullName evidence="4">AIG1-type G domain-containing protein</fullName>
    </recommendedName>
</protein>
<comment type="caution">
    <text evidence="5">The sequence shown here is derived from an EMBL/GenBank/DDBJ whole genome shotgun (WGS) entry which is preliminary data.</text>
</comment>
<dbReference type="AlphaFoldDB" id="A0A815A5P1"/>